<dbReference type="GeneID" id="79267166"/>
<dbReference type="Pfam" id="PF00482">
    <property type="entry name" value="T2SSF"/>
    <property type="match status" value="2"/>
</dbReference>
<dbReference type="PANTHER" id="PTHR35402:SF1">
    <property type="entry name" value="TYPE II SECRETION SYSTEM PROTEIN GSPF DOMAIN-CONTAINING PROTEIN"/>
    <property type="match status" value="1"/>
</dbReference>
<feature type="domain" description="Type II secretion system protein GspF" evidence="8">
    <location>
        <begin position="188"/>
        <end position="314"/>
    </location>
</feature>
<evidence type="ECO:0000256" key="6">
    <source>
        <dbReference type="SAM" id="MobiDB-lite"/>
    </source>
</evidence>
<dbReference type="InterPro" id="IPR018076">
    <property type="entry name" value="T2SS_GspF_dom"/>
</dbReference>
<dbReference type="AlphaFoldDB" id="A0ABD5ZPH2"/>
<feature type="transmembrane region" description="Helical" evidence="7">
    <location>
        <begin position="328"/>
        <end position="351"/>
    </location>
</feature>
<evidence type="ECO:0000256" key="4">
    <source>
        <dbReference type="ARBA" id="ARBA00022989"/>
    </source>
</evidence>
<dbReference type="RefSeq" id="WP_276233603.1">
    <property type="nucleotide sequence ID" value="NZ_CP119802.1"/>
</dbReference>
<evidence type="ECO:0000259" key="8">
    <source>
        <dbReference type="Pfam" id="PF00482"/>
    </source>
</evidence>
<proteinExistence type="predicted"/>
<dbReference type="GO" id="GO:0005886">
    <property type="term" value="C:plasma membrane"/>
    <property type="evidence" value="ECO:0007669"/>
    <property type="project" value="UniProtKB-SubCell"/>
</dbReference>
<comment type="subcellular location">
    <subcellularLocation>
        <location evidence="1">Cell membrane</location>
        <topology evidence="1">Multi-pass membrane protein</topology>
    </subcellularLocation>
</comment>
<sequence length="691" mass="76127">MSNEDRGEAESALGDLVGDDEDDVPVPGYEAEQYLPSGTVSEDRREMFRREFGLVRAFFRSRPARYWRLQRRLNQARVGTTYDRYLTRSVTLATFAGIAGALAGALLTVVLTRLGVLGSIDSPVNFGTGALVRFVAENEVVVGGAALALVLALVGFGTVWVARLYYPSLVIDSRRRNIDVNLPHAIVYMYALSFGGMDLLEVLERTAGADETYGNVSDEFDMIIRDVELFGADLYTAIRNARNLTPSDNLESFLDDLLSVLDSGGDMTGFLREETEKYMDRAQNEQESFLDTLELLSEVFIVLFVAAPLFVVVIMMVMSFLGENTVPYLMVVIYAVIPLVMAAFLVIVSVLSDPYKQPDHDLKIPDDGTRVPVTADLRASPGFDVFRGLRLRARARAFLRAPLKPLYERPTLTLVATVPLAVLAAPLSAELLSVPLRSGVLLEEPFEATLALLVVPFFVVAFPLSLFYEADRRRREAIAEQLPDTLDILASANQMGVPLVKGIDLVTKNVSGALSTELRRTRNDMEWNYDIQSGLRGLADRVEVPQLTRTCNILAEGARSTGELHKVMSIAAEDTRHRFRLDRNRQQELNSYVAIVVIGFLVYMGVMVVLDQSFLGPITEQAASAGTNTQNPVNLDAESIDLYHALFFHSAVVQAVGTGLIAGKLTDNHVLSGLKYSIGLVALSLVVFYFV</sequence>
<organism evidence="9 10">
    <name type="scientific">Halosegnis marinus</name>
    <dbReference type="NCBI Taxonomy" id="3034023"/>
    <lineage>
        <taxon>Archaea</taxon>
        <taxon>Methanobacteriati</taxon>
        <taxon>Methanobacteriota</taxon>
        <taxon>Stenosarchaea group</taxon>
        <taxon>Halobacteria</taxon>
        <taxon>Halobacteriales</taxon>
        <taxon>Natronomonadaceae</taxon>
        <taxon>Halosegnis</taxon>
    </lineage>
</organism>
<evidence type="ECO:0000256" key="7">
    <source>
        <dbReference type="SAM" id="Phobius"/>
    </source>
</evidence>
<keyword evidence="4 7" id="KW-1133">Transmembrane helix</keyword>
<name>A0ABD5ZPH2_9EURY</name>
<feature type="transmembrane region" description="Helical" evidence="7">
    <location>
        <begin position="673"/>
        <end position="690"/>
    </location>
</feature>
<keyword evidence="3 7" id="KW-0812">Transmembrane</keyword>
<feature type="domain" description="Type II secretion system protein GspF" evidence="8">
    <location>
        <begin position="486"/>
        <end position="610"/>
    </location>
</feature>
<evidence type="ECO:0000256" key="3">
    <source>
        <dbReference type="ARBA" id="ARBA00022692"/>
    </source>
</evidence>
<feature type="transmembrane region" description="Helical" evidence="7">
    <location>
        <begin position="589"/>
        <end position="610"/>
    </location>
</feature>
<comment type="caution">
    <text evidence="9">The sequence shown here is derived from an EMBL/GenBank/DDBJ whole genome shotgun (WGS) entry which is preliminary data.</text>
</comment>
<dbReference type="Proteomes" id="UP001596398">
    <property type="component" value="Unassembled WGS sequence"/>
</dbReference>
<evidence type="ECO:0000256" key="2">
    <source>
        <dbReference type="ARBA" id="ARBA00022475"/>
    </source>
</evidence>
<feature type="transmembrane region" description="Helical" evidence="7">
    <location>
        <begin position="642"/>
        <end position="661"/>
    </location>
</feature>
<protein>
    <submittedName>
        <fullName evidence="9">Type II secretion system F family protein</fullName>
    </submittedName>
</protein>
<evidence type="ECO:0000313" key="9">
    <source>
        <dbReference type="EMBL" id="MFC7235472.1"/>
    </source>
</evidence>
<feature type="transmembrane region" description="Helical" evidence="7">
    <location>
        <begin position="299"/>
        <end position="322"/>
    </location>
</feature>
<feature type="transmembrane region" description="Helical" evidence="7">
    <location>
        <begin position="92"/>
        <end position="120"/>
    </location>
</feature>
<feature type="transmembrane region" description="Helical" evidence="7">
    <location>
        <begin position="410"/>
        <end position="429"/>
    </location>
</feature>
<dbReference type="EMBL" id="JBHTAP010000001">
    <property type="protein sequence ID" value="MFC7235472.1"/>
    <property type="molecule type" value="Genomic_DNA"/>
</dbReference>
<gene>
    <name evidence="9" type="ORF">ACFQJ4_09120</name>
</gene>
<accession>A0ABD5ZPH2</accession>
<feature type="region of interest" description="Disordered" evidence="6">
    <location>
        <begin position="1"/>
        <end position="31"/>
    </location>
</feature>
<evidence type="ECO:0000256" key="5">
    <source>
        <dbReference type="ARBA" id="ARBA00023136"/>
    </source>
</evidence>
<dbReference type="PANTHER" id="PTHR35402">
    <property type="entry name" value="INTEGRAL MEMBRANE PROTEIN-RELATED"/>
    <property type="match status" value="1"/>
</dbReference>
<evidence type="ECO:0000313" key="10">
    <source>
        <dbReference type="Proteomes" id="UP001596398"/>
    </source>
</evidence>
<feature type="transmembrane region" description="Helical" evidence="7">
    <location>
        <begin position="449"/>
        <end position="468"/>
    </location>
</feature>
<reference evidence="9 10" key="1">
    <citation type="journal article" date="2019" name="Int. J. Syst. Evol. Microbiol.">
        <title>The Global Catalogue of Microorganisms (GCM) 10K type strain sequencing project: providing services to taxonomists for standard genome sequencing and annotation.</title>
        <authorList>
            <consortium name="The Broad Institute Genomics Platform"/>
            <consortium name="The Broad Institute Genome Sequencing Center for Infectious Disease"/>
            <person name="Wu L."/>
            <person name="Ma J."/>
        </authorList>
    </citation>
    <scope>NUCLEOTIDE SEQUENCE [LARGE SCALE GENOMIC DNA]</scope>
    <source>
        <strain evidence="9 10">DT85</strain>
    </source>
</reference>
<keyword evidence="5 7" id="KW-0472">Membrane</keyword>
<keyword evidence="2" id="KW-1003">Cell membrane</keyword>
<keyword evidence="10" id="KW-1185">Reference proteome</keyword>
<feature type="transmembrane region" description="Helical" evidence="7">
    <location>
        <begin position="140"/>
        <end position="166"/>
    </location>
</feature>
<evidence type="ECO:0000256" key="1">
    <source>
        <dbReference type="ARBA" id="ARBA00004651"/>
    </source>
</evidence>
<dbReference type="InterPro" id="IPR056569">
    <property type="entry name" value="ArlJ-like"/>
</dbReference>